<evidence type="ECO:0000256" key="1">
    <source>
        <dbReference type="SAM" id="SignalP"/>
    </source>
</evidence>
<feature type="chain" id="PRO_5040305698" evidence="1">
    <location>
        <begin position="22"/>
        <end position="143"/>
    </location>
</feature>
<dbReference type="OrthoDB" id="6575151at2759"/>
<keyword evidence="3" id="KW-1185">Reference proteome</keyword>
<keyword evidence="1" id="KW-0732">Signal</keyword>
<proteinExistence type="predicted"/>
<gene>
    <name evidence="2" type="ORF">APHIGO_LOCUS4117</name>
</gene>
<evidence type="ECO:0000313" key="2">
    <source>
        <dbReference type="EMBL" id="CAH1720766.1"/>
    </source>
</evidence>
<sequence>MSKVSCTIILSVVALCSLSIAAPDDIYRDKENVLEANGFGNEEVKKSNLITKCYDEETKSAYKVDSVWYPVGKCEKRTCSRQNNSKTPIIKTIECEPCTSCKLPNQICHPLRSDKNYPKCCSQCLTKSAILMKTESRKKYQNV</sequence>
<evidence type="ECO:0000313" key="3">
    <source>
        <dbReference type="Proteomes" id="UP001154329"/>
    </source>
</evidence>
<protein>
    <submittedName>
        <fullName evidence="2">Uncharacterized protein</fullName>
    </submittedName>
</protein>
<reference evidence="2" key="2">
    <citation type="submission" date="2022-10" db="EMBL/GenBank/DDBJ databases">
        <authorList>
            <consortium name="ENA_rothamsted_submissions"/>
            <consortium name="culmorum"/>
            <person name="King R."/>
        </authorList>
    </citation>
    <scope>NUCLEOTIDE SEQUENCE</scope>
</reference>
<name>A0A9P0IWT2_APHGO</name>
<feature type="signal peptide" evidence="1">
    <location>
        <begin position="1"/>
        <end position="21"/>
    </location>
</feature>
<dbReference type="EMBL" id="OU899035">
    <property type="protein sequence ID" value="CAH1720766.1"/>
    <property type="molecule type" value="Genomic_DNA"/>
</dbReference>
<accession>A0A9P0IWT2</accession>
<reference evidence="2" key="1">
    <citation type="submission" date="2022-02" db="EMBL/GenBank/DDBJ databases">
        <authorList>
            <person name="King R."/>
        </authorList>
    </citation>
    <scope>NUCLEOTIDE SEQUENCE</scope>
</reference>
<dbReference type="Proteomes" id="UP001154329">
    <property type="component" value="Chromosome 2"/>
</dbReference>
<dbReference type="AlphaFoldDB" id="A0A9P0IWT2"/>
<organism evidence="2 3">
    <name type="scientific">Aphis gossypii</name>
    <name type="common">Cotton aphid</name>
    <dbReference type="NCBI Taxonomy" id="80765"/>
    <lineage>
        <taxon>Eukaryota</taxon>
        <taxon>Metazoa</taxon>
        <taxon>Ecdysozoa</taxon>
        <taxon>Arthropoda</taxon>
        <taxon>Hexapoda</taxon>
        <taxon>Insecta</taxon>
        <taxon>Pterygota</taxon>
        <taxon>Neoptera</taxon>
        <taxon>Paraneoptera</taxon>
        <taxon>Hemiptera</taxon>
        <taxon>Sternorrhyncha</taxon>
        <taxon>Aphidomorpha</taxon>
        <taxon>Aphidoidea</taxon>
        <taxon>Aphididae</taxon>
        <taxon>Aphidini</taxon>
        <taxon>Aphis</taxon>
        <taxon>Aphis</taxon>
    </lineage>
</organism>